<dbReference type="Pfam" id="PF13884">
    <property type="entry name" value="Peptidase_S74"/>
    <property type="match status" value="1"/>
</dbReference>
<organism evidence="4">
    <name type="scientific">Entamoeba invadens</name>
    <dbReference type="NCBI Taxonomy" id="33085"/>
    <lineage>
        <taxon>Eukaryota</taxon>
        <taxon>Amoebozoa</taxon>
        <taxon>Evosea</taxon>
        <taxon>Archamoebae</taxon>
        <taxon>Mastigamoebida</taxon>
        <taxon>Entamoebidae</taxon>
        <taxon>Entamoeba</taxon>
    </lineage>
</organism>
<evidence type="ECO:0000256" key="1">
    <source>
        <dbReference type="SAM" id="Coils"/>
    </source>
</evidence>
<evidence type="ECO:0000256" key="2">
    <source>
        <dbReference type="SAM" id="Phobius"/>
    </source>
</evidence>
<feature type="transmembrane region" description="Helical" evidence="2">
    <location>
        <begin position="236"/>
        <end position="254"/>
    </location>
</feature>
<feature type="coiled-coil region" evidence="1">
    <location>
        <begin position="156"/>
        <end position="197"/>
    </location>
</feature>
<dbReference type="AlphaFoldDB" id="S0B101"/>
<accession>S0B101</accession>
<keyword evidence="2" id="KW-0472">Membrane</keyword>
<dbReference type="PANTHER" id="PTHR13029:SF21">
    <property type="entry name" value="PEPTIDASE S74 DOMAIN-CONTAINING PROTEIN"/>
    <property type="match status" value="1"/>
</dbReference>
<reference evidence="4" key="1">
    <citation type="submission" date="2012-06" db="EMBL/GenBank/DDBJ databases">
        <title>Short 5' UTR of Entamoeba genes.</title>
        <authorList>
            <person name="Hiranuka K."/>
            <person name="Kumagai M."/>
            <person name="Wakaguri H."/>
            <person name="Suzuki Y."/>
            <person name="Sugano S."/>
            <person name="Watanabe J."/>
            <person name="Makioka A."/>
        </authorList>
    </citation>
    <scope>NUCLEOTIDE SEQUENCE</scope>
    <source>
        <strain evidence="4">IP1</strain>
    </source>
</reference>
<dbReference type="PROSITE" id="PS51688">
    <property type="entry name" value="ICA"/>
    <property type="match status" value="1"/>
</dbReference>
<keyword evidence="2" id="KW-1133">Transmembrane helix</keyword>
<name>S0B101_ENTIV</name>
<proteinExistence type="evidence at transcript level"/>
<dbReference type="VEuPathDB" id="AmoebaDB:EIN_405200"/>
<protein>
    <recommendedName>
        <fullName evidence="3">Peptidase S74 domain-containing protein</fullName>
    </recommendedName>
</protein>
<sequence>MFPMENTLTLTTQGQIQMEEGSQNNLMYQGNQNGGYPQDVTSLYQPLLLIFGEENFASAEQITPQLVQLNIFGEIFSERGFFVRSDVRKKHSIRKIEDSLNKILEVFAFTFKYKNSEAARSGFIAQQLQKVFPEIVHTEVDGSLSIDSLALIPIIVESLKTLNEMLNETKAENKQKIKEAQEAVQNALKIVQQQQLNQFEFSLTLGPLKVVVPITVICLLAALFCCIFLPDLPFILLGLTLTAICCIISIAKMPSHLKVVDTKKFSKLFQSPEVLQKTLKKSFSKRSLLEVKRRFEGWLEQNEMTNYQKSVCLCYFILVNINLLSIALSFIFGETLIRFCGIYLGILLLFWGCSVKYFFDISFMRLFYILTLICITATLSCVILIKKQPTLECSLYGFENHNTTIALPPHQESFDFLLSTQLPWNCMNPHLMFSKHLPTKSPTGSALAMTVQASEVPHNFKTQVFLVCSAFIKFDCGTFVFL</sequence>
<keyword evidence="2" id="KW-0812">Transmembrane</keyword>
<dbReference type="InterPro" id="IPR030392">
    <property type="entry name" value="S74_ICA"/>
</dbReference>
<dbReference type="InterPro" id="IPR051577">
    <property type="entry name" value="MRF-like"/>
</dbReference>
<keyword evidence="1" id="KW-0175">Coiled coil</keyword>
<feature type="transmembrane region" description="Helical" evidence="2">
    <location>
        <begin position="336"/>
        <end position="359"/>
    </location>
</feature>
<feature type="transmembrane region" description="Helical" evidence="2">
    <location>
        <begin position="366"/>
        <end position="385"/>
    </location>
</feature>
<feature type="transmembrane region" description="Helical" evidence="2">
    <location>
        <begin position="311"/>
        <end position="330"/>
    </location>
</feature>
<feature type="transmembrane region" description="Helical" evidence="2">
    <location>
        <begin position="210"/>
        <end position="230"/>
    </location>
</feature>
<feature type="domain" description="Peptidase S74" evidence="3">
    <location>
        <begin position="85"/>
        <end position="173"/>
    </location>
</feature>
<dbReference type="PANTHER" id="PTHR13029">
    <property type="match status" value="1"/>
</dbReference>
<evidence type="ECO:0000259" key="3">
    <source>
        <dbReference type="PROSITE" id="PS51688"/>
    </source>
</evidence>
<evidence type="ECO:0000313" key="4">
    <source>
        <dbReference type="EMBL" id="BAN41213.1"/>
    </source>
</evidence>
<dbReference type="EMBL" id="AK422759">
    <property type="protein sequence ID" value="BAN41213.1"/>
    <property type="molecule type" value="mRNA"/>
</dbReference>